<evidence type="ECO:0000256" key="4">
    <source>
        <dbReference type="ARBA" id="ARBA00023228"/>
    </source>
</evidence>
<evidence type="ECO:0000256" key="2">
    <source>
        <dbReference type="ARBA" id="ARBA00010463"/>
    </source>
</evidence>
<dbReference type="PANTHER" id="PTHR21146">
    <property type="entry name" value="MEF2B PROTEIN"/>
    <property type="match status" value="1"/>
</dbReference>
<feature type="region of interest" description="Disordered" evidence="5">
    <location>
        <begin position="118"/>
        <end position="139"/>
    </location>
</feature>
<keyword evidence="4" id="KW-0458">Lysosome</keyword>
<dbReference type="GO" id="GO:0005765">
    <property type="term" value="C:lysosomal membrane"/>
    <property type="evidence" value="ECO:0007669"/>
    <property type="project" value="UniProtKB-SubCell"/>
</dbReference>
<evidence type="ECO:0000256" key="1">
    <source>
        <dbReference type="ARBA" id="ARBA00004656"/>
    </source>
</evidence>
<protein>
    <submittedName>
        <fullName evidence="7">BLOC-1-related complex subunit 8</fullName>
    </submittedName>
</protein>
<dbReference type="STRING" id="131310.A0A0N4Z291"/>
<evidence type="ECO:0000313" key="7">
    <source>
        <dbReference type="WBParaSite" id="PTRK_0000098600.1"/>
    </source>
</evidence>
<accession>A0A0N4Z291</accession>
<comment type="subcellular location">
    <subcellularLocation>
        <location evidence="1">Lysosome membrane</location>
    </subcellularLocation>
</comment>
<comment type="similarity">
    <text evidence="2">Belongs to the BORCS8 family.</text>
</comment>
<dbReference type="InterPro" id="IPR019320">
    <property type="entry name" value="BORCS8"/>
</dbReference>
<evidence type="ECO:0000256" key="3">
    <source>
        <dbReference type="ARBA" id="ARBA00023136"/>
    </source>
</evidence>
<dbReference type="Pfam" id="PF10167">
    <property type="entry name" value="BORCS8"/>
    <property type="match status" value="1"/>
</dbReference>
<evidence type="ECO:0000256" key="5">
    <source>
        <dbReference type="SAM" id="MobiDB-lite"/>
    </source>
</evidence>
<evidence type="ECO:0000313" key="6">
    <source>
        <dbReference type="Proteomes" id="UP000038045"/>
    </source>
</evidence>
<organism evidence="6 7">
    <name type="scientific">Parastrongyloides trichosuri</name>
    <name type="common">Possum-specific nematode worm</name>
    <dbReference type="NCBI Taxonomy" id="131310"/>
    <lineage>
        <taxon>Eukaryota</taxon>
        <taxon>Metazoa</taxon>
        <taxon>Ecdysozoa</taxon>
        <taxon>Nematoda</taxon>
        <taxon>Chromadorea</taxon>
        <taxon>Rhabditida</taxon>
        <taxon>Tylenchina</taxon>
        <taxon>Panagrolaimomorpha</taxon>
        <taxon>Strongyloidoidea</taxon>
        <taxon>Strongyloididae</taxon>
        <taxon>Parastrongyloides</taxon>
    </lineage>
</organism>
<reference evidence="7" key="1">
    <citation type="submission" date="2017-02" db="UniProtKB">
        <authorList>
            <consortium name="WormBaseParasite"/>
        </authorList>
    </citation>
    <scope>IDENTIFICATION</scope>
</reference>
<sequence length="139" mass="15968">MTSNRRPGNLNNESIAIINFVSEKISESLHALDHDPSLALYQMQVHIHKTLPKIASRKYKTIKINEQLDGACFDIDNSKDTVNCILKTSPCLQRMKDKIKECLYFSQQLEYEHKRLGYSHNSDNNIPNDTLSTTTTTQR</sequence>
<dbReference type="WBParaSite" id="PTRK_0000098600.1">
    <property type="protein sequence ID" value="PTRK_0000098600.1"/>
    <property type="gene ID" value="PTRK_0000098600"/>
</dbReference>
<proteinExistence type="inferred from homology"/>
<keyword evidence="6" id="KW-1185">Reference proteome</keyword>
<dbReference type="AlphaFoldDB" id="A0A0N4Z291"/>
<name>A0A0N4Z291_PARTI</name>
<dbReference type="Proteomes" id="UP000038045">
    <property type="component" value="Unplaced"/>
</dbReference>
<keyword evidence="3" id="KW-0472">Membrane</keyword>
<dbReference type="PANTHER" id="PTHR21146:SF0">
    <property type="entry name" value="BLOC-1-RELATED COMPLEX SUBUNIT 8"/>
    <property type="match status" value="1"/>
</dbReference>
<dbReference type="GO" id="GO:0099078">
    <property type="term" value="C:BORC complex"/>
    <property type="evidence" value="ECO:0007669"/>
    <property type="project" value="TreeGrafter"/>
</dbReference>
<feature type="compositionally biased region" description="Polar residues" evidence="5">
    <location>
        <begin position="119"/>
        <end position="139"/>
    </location>
</feature>